<keyword evidence="2" id="KW-1185">Reference proteome</keyword>
<protein>
    <recommendedName>
        <fullName evidence="3">Carboxypeptidase regulatory-like domain-containing protein</fullName>
    </recommendedName>
</protein>
<organism evidence="1 2">
    <name type="scientific">Methanooceanicella nereidis</name>
    <dbReference type="NCBI Taxonomy" id="2052831"/>
    <lineage>
        <taxon>Archaea</taxon>
        <taxon>Methanobacteriati</taxon>
        <taxon>Methanobacteriota</taxon>
        <taxon>Stenosarchaea group</taxon>
        <taxon>Methanomicrobia</taxon>
        <taxon>Methanocellales</taxon>
        <taxon>Methanocellaceae</taxon>
        <taxon>Methanooceanicella</taxon>
    </lineage>
</organism>
<evidence type="ECO:0000313" key="2">
    <source>
        <dbReference type="Proteomes" id="UP001320159"/>
    </source>
</evidence>
<accession>A0AAP2W538</accession>
<reference evidence="1 2" key="1">
    <citation type="submission" date="2017-11" db="EMBL/GenBank/DDBJ databases">
        <title>Isolation and Characterization of Family Methanocellaceae Species from Potential Methane Hydrate Area Offshore Southwestern Taiwan.</title>
        <authorList>
            <person name="Zhang W.-L."/>
            <person name="Chen W.-C."/>
            <person name="Lai M.-C."/>
            <person name="Chen S.-C."/>
        </authorList>
    </citation>
    <scope>NUCLEOTIDE SEQUENCE [LARGE SCALE GENOMIC DNA]</scope>
    <source>
        <strain evidence="1 2">CWC-04</strain>
    </source>
</reference>
<dbReference type="RefSeq" id="WP_230740362.1">
    <property type="nucleotide sequence ID" value="NZ_PGCK01000002.1"/>
</dbReference>
<dbReference type="AlphaFoldDB" id="A0AAP2W538"/>
<evidence type="ECO:0008006" key="3">
    <source>
        <dbReference type="Google" id="ProtNLM"/>
    </source>
</evidence>
<proteinExistence type="predicted"/>
<gene>
    <name evidence="1" type="ORF">CUJ83_02710</name>
</gene>
<name>A0AAP2W538_9EURY</name>
<sequence>MSSIHIQPISHATNYTRLELYRISGRVIDGDGYTVRGADVLLESCVDRKMTSSSEGGRFELNIYVSGNNDMITIQAFFGLKSGCERMSARSIPGHLEIVIGESSIDDLCKKVGQ</sequence>
<dbReference type="Proteomes" id="UP001320159">
    <property type="component" value="Unassembled WGS sequence"/>
</dbReference>
<comment type="caution">
    <text evidence="1">The sequence shown here is derived from an EMBL/GenBank/DDBJ whole genome shotgun (WGS) entry which is preliminary data.</text>
</comment>
<dbReference type="EMBL" id="PGCK01000002">
    <property type="protein sequence ID" value="MCD1293908.1"/>
    <property type="molecule type" value="Genomic_DNA"/>
</dbReference>
<evidence type="ECO:0000313" key="1">
    <source>
        <dbReference type="EMBL" id="MCD1293908.1"/>
    </source>
</evidence>